<organism evidence="1 2">
    <name type="scientific">Pseudocercospora eumusae</name>
    <dbReference type="NCBI Taxonomy" id="321146"/>
    <lineage>
        <taxon>Eukaryota</taxon>
        <taxon>Fungi</taxon>
        <taxon>Dikarya</taxon>
        <taxon>Ascomycota</taxon>
        <taxon>Pezizomycotina</taxon>
        <taxon>Dothideomycetes</taxon>
        <taxon>Dothideomycetidae</taxon>
        <taxon>Mycosphaerellales</taxon>
        <taxon>Mycosphaerellaceae</taxon>
        <taxon>Pseudocercospora</taxon>
    </lineage>
</organism>
<dbReference type="Proteomes" id="UP000070133">
    <property type="component" value="Unassembled WGS sequence"/>
</dbReference>
<comment type="caution">
    <text evidence="1">The sequence shown here is derived from an EMBL/GenBank/DDBJ whole genome shotgun (WGS) entry which is preliminary data.</text>
</comment>
<dbReference type="EMBL" id="LFZN01000496">
    <property type="protein sequence ID" value="KXS93516.1"/>
    <property type="molecule type" value="Genomic_DNA"/>
</dbReference>
<name>A0A139GTI7_9PEZI</name>
<reference evidence="1 2" key="1">
    <citation type="submission" date="2015-07" db="EMBL/GenBank/DDBJ databases">
        <title>Comparative genomics of the Sigatoka disease complex on banana suggests a link between parallel evolutionary changes in Pseudocercospora fijiensis and Pseudocercospora eumusae and increased virulence on the banana host.</title>
        <authorList>
            <person name="Chang T.-C."/>
            <person name="Salvucci A."/>
            <person name="Crous P.W."/>
            <person name="Stergiopoulos I."/>
        </authorList>
    </citation>
    <scope>NUCLEOTIDE SEQUENCE [LARGE SCALE GENOMIC DNA]</scope>
    <source>
        <strain evidence="1 2">CBS 114824</strain>
    </source>
</reference>
<evidence type="ECO:0008006" key="3">
    <source>
        <dbReference type="Google" id="ProtNLM"/>
    </source>
</evidence>
<gene>
    <name evidence="1" type="ORF">AC578_1446</name>
</gene>
<accession>A0A139GTI7</accession>
<dbReference type="AlphaFoldDB" id="A0A139GTI7"/>
<protein>
    <recommendedName>
        <fullName evidence="3">F-box domain-containing protein</fullName>
    </recommendedName>
</protein>
<proteinExistence type="predicted"/>
<keyword evidence="2" id="KW-1185">Reference proteome</keyword>
<sequence length="279" mass="32378">MSTTASATSRVFATAELLEAILLEADTHTVLFAQRVNCNFQTCIKESPPLQQKLFFKPVSANSAIEPHKDEPGQNPLLFKTICIPDSDDPPVEGGPFSRSRVWANETSIMQFELYYSKDEDGREVLLMDFDDSEVDKLRRDLENLVPQHPTFLDMYPCQNADSKLRIRVISDRHPCIRPGEVWFHMVVDVQMRPLGQLLQFSMSMQRALKSILRAWEEYEVRFMAYYQNYRKIRTRGAVSDESILVEPDYPDKPNEDLEWKKHFTAQQCDMMVDTPKLF</sequence>
<evidence type="ECO:0000313" key="1">
    <source>
        <dbReference type="EMBL" id="KXS93516.1"/>
    </source>
</evidence>
<evidence type="ECO:0000313" key="2">
    <source>
        <dbReference type="Proteomes" id="UP000070133"/>
    </source>
</evidence>